<evidence type="ECO:0000256" key="5">
    <source>
        <dbReference type="ARBA" id="ARBA00023180"/>
    </source>
</evidence>
<protein>
    <recommendedName>
        <fullName evidence="8">Peptidase C45 acyl-coenzyme A:6-aminopenicillanic acid acyl-transferase</fullName>
    </recommendedName>
</protein>
<dbReference type="PANTHER" id="PTHR34180">
    <property type="entry name" value="PEPTIDASE C45"/>
    <property type="match status" value="1"/>
</dbReference>
<evidence type="ECO:0000256" key="4">
    <source>
        <dbReference type="ARBA" id="ARBA00023098"/>
    </source>
</evidence>
<evidence type="ECO:0000256" key="6">
    <source>
        <dbReference type="SAM" id="MobiDB-lite"/>
    </source>
</evidence>
<keyword evidence="2" id="KW-0378">Hydrolase</keyword>
<sequence>MTHTNKPHRKHDIHKNTTRKNAPTGWIHITISGTPYERGYQHGKRLAHVFPRVKTILTFIVKEELDISYHTYESTTTKLIKPQIKRHYPEFFEEMRGIAKGSKTTIDFIIAWNSLLSMYSYYTKKQTPQRCSAFIACGQYTKNGDIVMAHNTHSDYATAPLGNIILTIIPEKGHTIKMQTYPGFIASGTDWFLTSAGIMGCETTIAKTSYTAEFGAPYFCRIRQAMQYANTLDEYTQSLLHKNAGDYACSWLFGDTNNNSIMLCEIGLHVQHIEQTNDGVYYGANSVMDPAFRYMETTDHSHDDLETSSGARTMRLQALLEEHYRGKIDVATAKVIIADHYDVFTSTPNSANARTICKHGETAEAPKPYGCSDGKVVDSTMARAMEFWGRVGCSCGRTFDAKRFIRENPKYAHWEKVLVDIKRHKWVRC</sequence>
<evidence type="ECO:0000313" key="7">
    <source>
        <dbReference type="EMBL" id="QHU17223.1"/>
    </source>
</evidence>
<keyword evidence="5" id="KW-0325">Glycoprotein</keyword>
<reference evidence="7" key="1">
    <citation type="journal article" date="2020" name="Nature">
        <title>Giant virus diversity and host interactions through global metagenomics.</title>
        <authorList>
            <person name="Schulz F."/>
            <person name="Roux S."/>
            <person name="Paez-Espino D."/>
            <person name="Jungbluth S."/>
            <person name="Walsh D.A."/>
            <person name="Denef V.J."/>
            <person name="McMahon K.D."/>
            <person name="Konstantinidis K.T."/>
            <person name="Eloe-Fadrosh E.A."/>
            <person name="Kyrpides N.C."/>
            <person name="Woyke T."/>
        </authorList>
    </citation>
    <scope>NUCLEOTIDE SEQUENCE</scope>
    <source>
        <strain evidence="7">GVMAG-S-3300012000-57</strain>
    </source>
</reference>
<evidence type="ECO:0000256" key="2">
    <source>
        <dbReference type="ARBA" id="ARBA00022801"/>
    </source>
</evidence>
<feature type="compositionally biased region" description="Basic residues" evidence="6">
    <location>
        <begin position="1"/>
        <end position="18"/>
    </location>
</feature>
<dbReference type="PANTHER" id="PTHR34180:SF1">
    <property type="entry name" value="BETA-ALANYL-DOPAMINE_CARCININE HYDROLASE"/>
    <property type="match status" value="1"/>
</dbReference>
<dbReference type="GO" id="GO:0016042">
    <property type="term" value="P:lipid catabolic process"/>
    <property type="evidence" value="ECO:0007669"/>
    <property type="project" value="UniProtKB-KW"/>
</dbReference>
<keyword evidence="3" id="KW-0442">Lipid degradation</keyword>
<proteinExistence type="predicted"/>
<feature type="region of interest" description="Disordered" evidence="6">
    <location>
        <begin position="1"/>
        <end position="20"/>
    </location>
</feature>
<evidence type="ECO:0008006" key="8">
    <source>
        <dbReference type="Google" id="ProtNLM"/>
    </source>
</evidence>
<dbReference type="Gene3D" id="1.10.10.2120">
    <property type="match status" value="1"/>
</dbReference>
<organism evidence="7">
    <name type="scientific">viral metagenome</name>
    <dbReference type="NCBI Taxonomy" id="1070528"/>
    <lineage>
        <taxon>unclassified sequences</taxon>
        <taxon>metagenomes</taxon>
        <taxon>organismal metagenomes</taxon>
    </lineage>
</organism>
<dbReference type="InterPro" id="IPR047801">
    <property type="entry name" value="Peptidase_C45"/>
</dbReference>
<dbReference type="Pfam" id="PF04916">
    <property type="entry name" value="Phospholip_B"/>
    <property type="match status" value="1"/>
</dbReference>
<dbReference type="NCBIfam" id="NF040521">
    <property type="entry name" value="C45_proenzyme"/>
    <property type="match status" value="1"/>
</dbReference>
<dbReference type="InterPro" id="IPR007000">
    <property type="entry name" value="PLipase_B-like"/>
</dbReference>
<evidence type="ECO:0000256" key="1">
    <source>
        <dbReference type="ARBA" id="ARBA00022729"/>
    </source>
</evidence>
<dbReference type="GO" id="GO:0004620">
    <property type="term" value="F:phospholipase activity"/>
    <property type="evidence" value="ECO:0007669"/>
    <property type="project" value="InterPro"/>
</dbReference>
<keyword evidence="4" id="KW-0443">Lipid metabolism</keyword>
<dbReference type="AlphaFoldDB" id="A0A6C0KIR8"/>
<dbReference type="Gene3D" id="3.60.60.20">
    <property type="match status" value="1"/>
</dbReference>
<evidence type="ECO:0000256" key="3">
    <source>
        <dbReference type="ARBA" id="ARBA00022963"/>
    </source>
</evidence>
<dbReference type="InterPro" id="IPR043042">
    <property type="entry name" value="PLipase_B-like_dom3"/>
</dbReference>
<dbReference type="EMBL" id="MN740899">
    <property type="protein sequence ID" value="QHU17223.1"/>
    <property type="molecule type" value="Genomic_DNA"/>
</dbReference>
<keyword evidence="1" id="KW-0732">Signal</keyword>
<name>A0A6C0KIR8_9ZZZZ</name>
<dbReference type="InterPro" id="IPR047794">
    <property type="entry name" value="C45_proenzyme-like"/>
</dbReference>
<accession>A0A6C0KIR8</accession>